<accession>A0ABZ0SA75</accession>
<evidence type="ECO:0000313" key="6">
    <source>
        <dbReference type="Proteomes" id="UP001432180"/>
    </source>
</evidence>
<dbReference type="Gene3D" id="3.30.559.10">
    <property type="entry name" value="Chloramphenicol acetyltransferase-like domain"/>
    <property type="match status" value="1"/>
</dbReference>
<comment type="cofactor">
    <cofactor evidence="1">
        <name>(R)-lipoate</name>
        <dbReference type="ChEBI" id="CHEBI:83088"/>
    </cofactor>
</comment>
<keyword evidence="6" id="KW-1185">Reference proteome</keyword>
<evidence type="ECO:0000256" key="2">
    <source>
        <dbReference type="ARBA" id="ARBA00022679"/>
    </source>
</evidence>
<feature type="domain" description="2-oxoacid dehydrogenase acyltransferase catalytic" evidence="4">
    <location>
        <begin position="7"/>
        <end position="68"/>
    </location>
</feature>
<reference evidence="5 6" key="1">
    <citation type="journal article" date="2023" name="Microorganisms">
        <title>Thiorhodovibrio frisius and Trv. litoralis spp. nov., Two Novel Members from a Clade of Fastidious Purple Sulfur Bacteria That Exhibit Unique Red-Shifted Light-Harvesting Capabilities.</title>
        <authorList>
            <person name="Methner A."/>
            <person name="Kuzyk S.B."/>
            <person name="Petersen J."/>
            <person name="Bauer S."/>
            <person name="Brinkmann H."/>
            <person name="Sichau K."/>
            <person name="Wanner G."/>
            <person name="Wolf J."/>
            <person name="Neumann-Schaal M."/>
            <person name="Henke P."/>
            <person name="Tank M."/>
            <person name="Sproer C."/>
            <person name="Bunk B."/>
            <person name="Overmann J."/>
        </authorList>
    </citation>
    <scope>NUCLEOTIDE SEQUENCE [LARGE SCALE GENOMIC DNA]</scope>
    <source>
        <strain evidence="5 6">DSM 6702</strain>
    </source>
</reference>
<dbReference type="InterPro" id="IPR023213">
    <property type="entry name" value="CAT-like_dom_sf"/>
</dbReference>
<keyword evidence="5" id="KW-0670">Pyruvate</keyword>
<dbReference type="EC" id="2.3.1.12" evidence="5"/>
<gene>
    <name evidence="5" type="primary">aceF_2</name>
    <name evidence="5" type="ORF">Thiowin_02976</name>
</gene>
<dbReference type="PANTHER" id="PTHR43178">
    <property type="entry name" value="DIHYDROLIPOAMIDE ACETYLTRANSFERASE COMPONENT OF PYRUVATE DEHYDROGENASE COMPLEX"/>
    <property type="match status" value="1"/>
</dbReference>
<dbReference type="PANTHER" id="PTHR43178:SF2">
    <property type="entry name" value="DIHYDROLIPOYLLYSINE-RESIDUE ACETYLTRANSFERASE COMPONENT OF PYRUVATE DEHYDROGENASE COMPLEX"/>
    <property type="match status" value="1"/>
</dbReference>
<protein>
    <submittedName>
        <fullName evidence="5">Dihydrolipoyllysine-residue acetyltransferase component of pyruvate dehydrogenase complex</fullName>
        <ecNumber evidence="5">2.3.1.12</ecNumber>
    </submittedName>
</protein>
<dbReference type="Proteomes" id="UP001432180">
    <property type="component" value="Chromosome"/>
</dbReference>
<dbReference type="SUPFAM" id="SSF52777">
    <property type="entry name" value="CoA-dependent acyltransferases"/>
    <property type="match status" value="1"/>
</dbReference>
<name>A0ABZ0SA75_9GAMM</name>
<evidence type="ECO:0000313" key="5">
    <source>
        <dbReference type="EMBL" id="WPL17933.1"/>
    </source>
</evidence>
<dbReference type="Pfam" id="PF00198">
    <property type="entry name" value="2-oxoacid_dh"/>
    <property type="match status" value="1"/>
</dbReference>
<dbReference type="EMBL" id="CP121472">
    <property type="protein sequence ID" value="WPL17933.1"/>
    <property type="molecule type" value="Genomic_DNA"/>
</dbReference>
<dbReference type="InterPro" id="IPR050743">
    <property type="entry name" value="2-oxoacid_DH_E2_comp"/>
</dbReference>
<sequence length="68" mass="7579">MSHYPDAPDVAIPGVSRTAMKPVWDGLAFQPRLPLSLSYDHRVVDGADGVRFTSLPRHLLADIRRLLL</sequence>
<keyword evidence="2 5" id="KW-0808">Transferase</keyword>
<evidence type="ECO:0000256" key="3">
    <source>
        <dbReference type="ARBA" id="ARBA00023315"/>
    </source>
</evidence>
<organism evidence="5 6">
    <name type="scientific">Thiorhodovibrio winogradskyi</name>
    <dbReference type="NCBI Taxonomy" id="77007"/>
    <lineage>
        <taxon>Bacteria</taxon>
        <taxon>Pseudomonadati</taxon>
        <taxon>Pseudomonadota</taxon>
        <taxon>Gammaproteobacteria</taxon>
        <taxon>Chromatiales</taxon>
        <taxon>Chromatiaceae</taxon>
        <taxon>Thiorhodovibrio</taxon>
    </lineage>
</organism>
<dbReference type="InterPro" id="IPR001078">
    <property type="entry name" value="2-oxoacid_DH_actylTfrase"/>
</dbReference>
<evidence type="ECO:0000256" key="1">
    <source>
        <dbReference type="ARBA" id="ARBA00001938"/>
    </source>
</evidence>
<evidence type="ECO:0000259" key="4">
    <source>
        <dbReference type="Pfam" id="PF00198"/>
    </source>
</evidence>
<proteinExistence type="predicted"/>
<keyword evidence="3 5" id="KW-0012">Acyltransferase</keyword>
<dbReference type="GO" id="GO:0004742">
    <property type="term" value="F:dihydrolipoyllysine-residue acetyltransferase activity"/>
    <property type="evidence" value="ECO:0007669"/>
    <property type="project" value="UniProtKB-EC"/>
</dbReference>